<dbReference type="Proteomes" id="UP000265566">
    <property type="component" value="Chromosome 7"/>
</dbReference>
<gene>
    <name evidence="2" type="ORF">MtrunA17_Chr7g0222691</name>
</gene>
<evidence type="ECO:0000313" key="2">
    <source>
        <dbReference type="EMBL" id="RHN44737.1"/>
    </source>
</evidence>
<reference evidence="3" key="1">
    <citation type="journal article" date="2018" name="Nat. Plants">
        <title>Whole-genome landscape of Medicago truncatula symbiotic genes.</title>
        <authorList>
            <person name="Pecrix Y."/>
            <person name="Staton S.E."/>
            <person name="Sallet E."/>
            <person name="Lelandais-Briere C."/>
            <person name="Moreau S."/>
            <person name="Carrere S."/>
            <person name="Blein T."/>
            <person name="Jardinaud M.F."/>
            <person name="Latrasse D."/>
            <person name="Zouine M."/>
            <person name="Zahm M."/>
            <person name="Kreplak J."/>
            <person name="Mayjonade B."/>
            <person name="Satge C."/>
            <person name="Perez M."/>
            <person name="Cauet S."/>
            <person name="Marande W."/>
            <person name="Chantry-Darmon C."/>
            <person name="Lopez-Roques C."/>
            <person name="Bouchez O."/>
            <person name="Berard A."/>
            <person name="Debelle F."/>
            <person name="Munos S."/>
            <person name="Bendahmane A."/>
            <person name="Berges H."/>
            <person name="Niebel A."/>
            <person name="Buitink J."/>
            <person name="Frugier F."/>
            <person name="Benhamed M."/>
            <person name="Crespi M."/>
            <person name="Gouzy J."/>
            <person name="Gamas P."/>
        </authorList>
    </citation>
    <scope>NUCLEOTIDE SEQUENCE [LARGE SCALE GENOMIC DNA]</scope>
    <source>
        <strain evidence="3">cv. Jemalong A17</strain>
    </source>
</reference>
<accession>A0A396H1G2</accession>
<name>A0A396H1G2_MEDTR</name>
<organism evidence="2 3">
    <name type="scientific">Medicago truncatula</name>
    <name type="common">Barrel medic</name>
    <name type="synonym">Medicago tribuloides</name>
    <dbReference type="NCBI Taxonomy" id="3880"/>
    <lineage>
        <taxon>Eukaryota</taxon>
        <taxon>Viridiplantae</taxon>
        <taxon>Streptophyta</taxon>
        <taxon>Embryophyta</taxon>
        <taxon>Tracheophyta</taxon>
        <taxon>Spermatophyta</taxon>
        <taxon>Magnoliopsida</taxon>
        <taxon>eudicotyledons</taxon>
        <taxon>Gunneridae</taxon>
        <taxon>Pentapetalae</taxon>
        <taxon>rosids</taxon>
        <taxon>fabids</taxon>
        <taxon>Fabales</taxon>
        <taxon>Fabaceae</taxon>
        <taxon>Papilionoideae</taxon>
        <taxon>50 kb inversion clade</taxon>
        <taxon>NPAAA clade</taxon>
        <taxon>Hologalegina</taxon>
        <taxon>IRL clade</taxon>
        <taxon>Trifolieae</taxon>
        <taxon>Medicago</taxon>
    </lineage>
</organism>
<comment type="caution">
    <text evidence="2">The sequence shown here is derived from an EMBL/GenBank/DDBJ whole genome shotgun (WGS) entry which is preliminary data.</text>
</comment>
<evidence type="ECO:0000256" key="1">
    <source>
        <dbReference type="SAM" id="Phobius"/>
    </source>
</evidence>
<evidence type="ECO:0008006" key="4">
    <source>
        <dbReference type="Google" id="ProtNLM"/>
    </source>
</evidence>
<feature type="transmembrane region" description="Helical" evidence="1">
    <location>
        <begin position="21"/>
        <end position="48"/>
    </location>
</feature>
<evidence type="ECO:0000313" key="3">
    <source>
        <dbReference type="Proteomes" id="UP000265566"/>
    </source>
</evidence>
<protein>
    <recommendedName>
        <fullName evidence="4">Transmembrane protein</fullName>
    </recommendedName>
</protein>
<sequence>MVKFTLNIRYASNTQFPFMSICINCHILNAYVIFLLLLHFIMDILWLFNFLQDNPYALIPWRQIYDV</sequence>
<proteinExistence type="predicted"/>
<keyword evidence="1" id="KW-0472">Membrane</keyword>
<keyword evidence="1" id="KW-1133">Transmembrane helix</keyword>
<dbReference type="Gramene" id="rna38896">
    <property type="protein sequence ID" value="RHN44737.1"/>
    <property type="gene ID" value="gene38896"/>
</dbReference>
<dbReference type="AlphaFoldDB" id="A0A396H1G2"/>
<keyword evidence="1" id="KW-0812">Transmembrane</keyword>
<dbReference type="EMBL" id="PSQE01000007">
    <property type="protein sequence ID" value="RHN44737.1"/>
    <property type="molecule type" value="Genomic_DNA"/>
</dbReference>